<dbReference type="AlphaFoldDB" id="A0A367RZK7"/>
<evidence type="ECO:0000313" key="3">
    <source>
        <dbReference type="Proteomes" id="UP000252107"/>
    </source>
</evidence>
<evidence type="ECO:0000313" key="2">
    <source>
        <dbReference type="EMBL" id="RCJ41988.1"/>
    </source>
</evidence>
<feature type="transmembrane region" description="Helical" evidence="1">
    <location>
        <begin position="45"/>
        <end position="73"/>
    </location>
</feature>
<reference evidence="2" key="1">
    <citation type="submission" date="2016-04" db="EMBL/GenBank/DDBJ databases">
        <authorList>
            <person name="Tabuchi Yagui T.R."/>
        </authorList>
    </citation>
    <scope>NUCLEOTIDE SEQUENCE [LARGE SCALE GENOMIC DNA]</scope>
    <source>
        <strain evidence="2">NIES-26</strain>
    </source>
</reference>
<proteinExistence type="predicted"/>
<keyword evidence="1" id="KW-1133">Transmembrane helix</keyword>
<comment type="caution">
    <text evidence="2">The sequence shown here is derived from an EMBL/GenBank/DDBJ whole genome shotgun (WGS) entry which is preliminary data.</text>
</comment>
<protein>
    <submittedName>
        <fullName evidence="2">Uncharacterized protein</fullName>
    </submittedName>
</protein>
<dbReference type="Proteomes" id="UP000252107">
    <property type="component" value="Unassembled WGS sequence"/>
</dbReference>
<feature type="transmembrane region" description="Helical" evidence="1">
    <location>
        <begin position="93"/>
        <end position="118"/>
    </location>
</feature>
<sequence length="121" mass="13832">MTQDKRITLHQTKQQQQQGFQINTIIIRKRRTMKRFQTQDFVNRVLYPITISSLIITAFMGVTAMGFWGFEIIADNSRPTILNKHDWRSQKNICLGMMTVTFSVFLGSALLGGCLSSGNED</sequence>
<organism evidence="2 3">
    <name type="scientific">Nostoc minutum NIES-26</name>
    <dbReference type="NCBI Taxonomy" id="1844469"/>
    <lineage>
        <taxon>Bacteria</taxon>
        <taxon>Bacillati</taxon>
        <taxon>Cyanobacteriota</taxon>
        <taxon>Cyanophyceae</taxon>
        <taxon>Nostocales</taxon>
        <taxon>Nostocaceae</taxon>
        <taxon>Nostoc</taxon>
    </lineage>
</organism>
<keyword evidence="1" id="KW-0472">Membrane</keyword>
<name>A0A367RZK7_9NOSO</name>
<dbReference type="EMBL" id="LXQD01000016">
    <property type="protein sequence ID" value="RCJ41988.1"/>
    <property type="molecule type" value="Genomic_DNA"/>
</dbReference>
<gene>
    <name evidence="2" type="ORF">A6770_35460</name>
</gene>
<keyword evidence="1" id="KW-0812">Transmembrane</keyword>
<evidence type="ECO:0000256" key="1">
    <source>
        <dbReference type="SAM" id="Phobius"/>
    </source>
</evidence>
<keyword evidence="3" id="KW-1185">Reference proteome</keyword>
<accession>A0A367RZK7</accession>